<evidence type="ECO:0000313" key="2">
    <source>
        <dbReference type="EMBL" id="MBH8561725.1"/>
    </source>
</evidence>
<protein>
    <submittedName>
        <fullName evidence="2">Uncharacterized protein</fullName>
    </submittedName>
</protein>
<gene>
    <name evidence="2" type="ORF">I8748_05945</name>
</gene>
<organism evidence="2 3">
    <name type="scientific">Amazonocrinis nigriterrae CENA67</name>
    <dbReference type="NCBI Taxonomy" id="2794033"/>
    <lineage>
        <taxon>Bacteria</taxon>
        <taxon>Bacillati</taxon>
        <taxon>Cyanobacteriota</taxon>
        <taxon>Cyanophyceae</taxon>
        <taxon>Nostocales</taxon>
        <taxon>Nostocaceae</taxon>
        <taxon>Amazonocrinis</taxon>
        <taxon>Amazonocrinis nigriterrae</taxon>
    </lineage>
</organism>
<feature type="compositionally biased region" description="Basic and acidic residues" evidence="1">
    <location>
        <begin position="1"/>
        <end position="11"/>
    </location>
</feature>
<name>A0A8J7HQL5_9NOST</name>
<feature type="compositionally biased region" description="Polar residues" evidence="1">
    <location>
        <begin position="55"/>
        <end position="66"/>
    </location>
</feature>
<sequence>MAEEKTTKKQETNSTVSTSGDYETPIDENVRKTGVDDKSDAKASATPEAPENDTVPGSPNQGTESR</sequence>
<comment type="caution">
    <text evidence="2">The sequence shown here is derived from an EMBL/GenBank/DDBJ whole genome shotgun (WGS) entry which is preliminary data.</text>
</comment>
<feature type="compositionally biased region" description="Polar residues" evidence="1">
    <location>
        <begin position="12"/>
        <end position="21"/>
    </location>
</feature>
<dbReference type="AlphaFoldDB" id="A0A8J7HQL5"/>
<feature type="compositionally biased region" description="Basic and acidic residues" evidence="1">
    <location>
        <begin position="28"/>
        <end position="41"/>
    </location>
</feature>
<dbReference type="RefSeq" id="WP_198123727.1">
    <property type="nucleotide sequence ID" value="NZ_JAECZC010000007.1"/>
</dbReference>
<evidence type="ECO:0000256" key="1">
    <source>
        <dbReference type="SAM" id="MobiDB-lite"/>
    </source>
</evidence>
<accession>A0A8J7HQL5</accession>
<proteinExistence type="predicted"/>
<keyword evidence="3" id="KW-1185">Reference proteome</keyword>
<feature type="region of interest" description="Disordered" evidence="1">
    <location>
        <begin position="1"/>
        <end position="66"/>
    </location>
</feature>
<evidence type="ECO:0000313" key="3">
    <source>
        <dbReference type="Proteomes" id="UP000632766"/>
    </source>
</evidence>
<dbReference type="Proteomes" id="UP000632766">
    <property type="component" value="Unassembled WGS sequence"/>
</dbReference>
<dbReference type="EMBL" id="JAECZC010000007">
    <property type="protein sequence ID" value="MBH8561725.1"/>
    <property type="molecule type" value="Genomic_DNA"/>
</dbReference>
<reference evidence="2 3" key="1">
    <citation type="journal article" date="2021" name="Int. J. Syst. Evol. Microbiol.">
        <title>Amazonocrinis nigriterrae gen. nov., sp. nov., Atlanticothrix silvestris gen. nov., sp. nov. and Dendronalium phyllosphericum gen. nov., sp. nov., nostocacean cyanobacteria from Brazilian environments.</title>
        <authorList>
            <person name="Alvarenga D.O."/>
            <person name="Andreote A.P.D."/>
            <person name="Branco L.H.Z."/>
            <person name="Delbaje E."/>
            <person name="Cruz R.B."/>
            <person name="Varani A.M."/>
            <person name="Fiore M.F."/>
        </authorList>
    </citation>
    <scope>NUCLEOTIDE SEQUENCE [LARGE SCALE GENOMIC DNA]</scope>
    <source>
        <strain evidence="2 3">CENA67</strain>
    </source>
</reference>